<feature type="transmembrane region" description="Helical" evidence="1">
    <location>
        <begin position="290"/>
        <end position="310"/>
    </location>
</feature>
<dbReference type="EMBL" id="JAGTXO010000004">
    <property type="protein sequence ID" value="KAG8468639.1"/>
    <property type="molecule type" value="Genomic_DNA"/>
</dbReference>
<dbReference type="Proteomes" id="UP000751190">
    <property type="component" value="Unassembled WGS sequence"/>
</dbReference>
<proteinExistence type="predicted"/>
<feature type="transmembrane region" description="Helical" evidence="1">
    <location>
        <begin position="20"/>
        <end position="38"/>
    </location>
</feature>
<keyword evidence="1" id="KW-0472">Membrane</keyword>
<dbReference type="OrthoDB" id="2016540at2759"/>
<feature type="transmembrane region" description="Helical" evidence="1">
    <location>
        <begin position="44"/>
        <end position="68"/>
    </location>
</feature>
<dbReference type="OMA" id="YAPPVCG"/>
<comment type="caution">
    <text evidence="2">The sequence shown here is derived from an EMBL/GenBank/DDBJ whole genome shotgun (WGS) entry which is preliminary data.</text>
</comment>
<gene>
    <name evidence="2" type="ORF">KFE25_013722</name>
</gene>
<reference evidence="2" key="1">
    <citation type="submission" date="2021-05" db="EMBL/GenBank/DDBJ databases">
        <title>The genome of the haptophyte Pavlova lutheri (Diacronema luteri, Pavlovales) - a model for lipid biosynthesis in eukaryotic algae.</title>
        <authorList>
            <person name="Hulatt C.J."/>
            <person name="Posewitz M.C."/>
        </authorList>
    </citation>
    <scope>NUCLEOTIDE SEQUENCE</scope>
    <source>
        <strain evidence="2">NIVA-4/92</strain>
    </source>
</reference>
<evidence type="ECO:0000313" key="2">
    <source>
        <dbReference type="EMBL" id="KAG8468639.1"/>
    </source>
</evidence>
<keyword evidence="1" id="KW-1133">Transmembrane helix</keyword>
<feature type="transmembrane region" description="Helical" evidence="1">
    <location>
        <begin position="263"/>
        <end position="284"/>
    </location>
</feature>
<accession>A0A8J6CDJ1</accession>
<dbReference type="AlphaFoldDB" id="A0A8J6CDJ1"/>
<organism evidence="2 3">
    <name type="scientific">Diacronema lutheri</name>
    <name type="common">Unicellular marine alga</name>
    <name type="synonym">Monochrysis lutheri</name>
    <dbReference type="NCBI Taxonomy" id="2081491"/>
    <lineage>
        <taxon>Eukaryota</taxon>
        <taxon>Haptista</taxon>
        <taxon>Haptophyta</taxon>
        <taxon>Pavlovophyceae</taxon>
        <taxon>Pavlovales</taxon>
        <taxon>Pavlovaceae</taxon>
        <taxon>Diacronema</taxon>
    </lineage>
</organism>
<feature type="transmembrane region" description="Helical" evidence="1">
    <location>
        <begin position="100"/>
        <end position="126"/>
    </location>
</feature>
<evidence type="ECO:0000256" key="1">
    <source>
        <dbReference type="SAM" id="Phobius"/>
    </source>
</evidence>
<sequence>MASAAEDRVRAELKAKRDKMGLLSTPVTLLRNFALVLVDGVRALVLGLLAQRLLLILVVLPVLASWAYTRASYPEHYAPPVCGVTPGGLGWRIELAAREAAWWVTLGVLSSVGFGTGLHSGLMFLFPHVMNVVLTVESCQSTTGLITAYSHPCKLDCALTPGSADGSATFLAIVAKVWPQCFLWGLGTAIGELPPYLVSKAARLAGQRSGEFEAEIEAARASTDVFSRLKLWTMDFTQKHGFVGVLLLAGWPNAAFDMCGMCCGYLLMPFATFFIAVVLGKAVLKVTGQAIFFVGLFGKVFFESALAAVAPPIERAIKALVGADVSVTQFGLEKRLALLDKFKKQTRYTPAALLAKFGSSKKGGLDLPGLKRLFADFAPEPSGRLAIAQRVLRLWDTNNDAAISHAELEPLVSATDGQVSLGALDQAVGGTPLVKMLWEAFVCCLICYFVYTTVVQLSVAKQAEIDEEVVAKRAGKAE</sequence>
<name>A0A8J6CDJ1_DIALT</name>
<protein>
    <submittedName>
        <fullName evidence="2">Uncharacterized protein</fullName>
    </submittedName>
</protein>
<keyword evidence="3" id="KW-1185">Reference proteome</keyword>
<keyword evidence="1" id="KW-0812">Transmembrane</keyword>
<evidence type="ECO:0000313" key="3">
    <source>
        <dbReference type="Proteomes" id="UP000751190"/>
    </source>
</evidence>